<comment type="caution">
    <text evidence="1">The sequence shown here is derived from an EMBL/GenBank/DDBJ whole genome shotgun (WGS) entry which is preliminary data.</text>
</comment>
<proteinExistence type="predicted"/>
<accession>A0ABP4Z3D7</accession>
<reference evidence="2" key="1">
    <citation type="journal article" date="2019" name="Int. J. Syst. Evol. Microbiol.">
        <title>The Global Catalogue of Microorganisms (GCM) 10K type strain sequencing project: providing services to taxonomists for standard genome sequencing and annotation.</title>
        <authorList>
            <consortium name="The Broad Institute Genomics Platform"/>
            <consortium name="The Broad Institute Genome Sequencing Center for Infectious Disease"/>
            <person name="Wu L."/>
            <person name="Ma J."/>
        </authorList>
    </citation>
    <scope>NUCLEOTIDE SEQUENCE [LARGE SCALE GENOMIC DNA]</scope>
    <source>
        <strain evidence="2">JCM 13250</strain>
    </source>
</reference>
<dbReference type="Gene3D" id="3.30.428.10">
    <property type="entry name" value="HIT-like"/>
    <property type="match status" value="1"/>
</dbReference>
<dbReference type="SUPFAM" id="SSF54197">
    <property type="entry name" value="HIT-like"/>
    <property type="match status" value="1"/>
</dbReference>
<sequence length="198" mass="21650">MSELPFHAHLPIGEQLAPPTDGIPYWEICPYDGDLRIKVLDEPVLPEPPRHGEAGADDCNCTKSPDERVIWTDGQWVVRHMGEPGTVPTVMLSSVGHFDLSDMPAEVAATMGTMIQRLERAVLSLGGLGRVHINRWGDGGAHFHMWFFGRPIGMMQLRGTCLPLWEDVLPNMPHDLWVSAMTAVGEALAAGGGEARPV</sequence>
<evidence type="ECO:0008006" key="3">
    <source>
        <dbReference type="Google" id="ProtNLM"/>
    </source>
</evidence>
<organism evidence="1 2">
    <name type="scientific">Luedemannella flava</name>
    <dbReference type="NCBI Taxonomy" id="349316"/>
    <lineage>
        <taxon>Bacteria</taxon>
        <taxon>Bacillati</taxon>
        <taxon>Actinomycetota</taxon>
        <taxon>Actinomycetes</taxon>
        <taxon>Micromonosporales</taxon>
        <taxon>Micromonosporaceae</taxon>
        <taxon>Luedemannella</taxon>
    </lineage>
</organism>
<evidence type="ECO:0000313" key="1">
    <source>
        <dbReference type="EMBL" id="GAA1832880.1"/>
    </source>
</evidence>
<dbReference type="InterPro" id="IPR036265">
    <property type="entry name" value="HIT-like_sf"/>
</dbReference>
<evidence type="ECO:0000313" key="2">
    <source>
        <dbReference type="Proteomes" id="UP001500218"/>
    </source>
</evidence>
<dbReference type="Proteomes" id="UP001500218">
    <property type="component" value="Unassembled WGS sequence"/>
</dbReference>
<protein>
    <recommendedName>
        <fullName evidence="3">Diadenosine tetraphosphate (Ap4A) HIT family hydrolase</fullName>
    </recommendedName>
</protein>
<dbReference type="RefSeq" id="WP_344139430.1">
    <property type="nucleotide sequence ID" value="NZ_BAAALT010000275.1"/>
</dbReference>
<name>A0ABP4Z3D7_9ACTN</name>
<dbReference type="EMBL" id="BAAALT010000275">
    <property type="protein sequence ID" value="GAA1832880.1"/>
    <property type="molecule type" value="Genomic_DNA"/>
</dbReference>
<gene>
    <name evidence="1" type="ORF">GCM10009682_59190</name>
</gene>
<keyword evidence="2" id="KW-1185">Reference proteome</keyword>